<name>A0A1V9ZB27_ACHHY</name>
<organism evidence="1 2">
    <name type="scientific">Achlya hypogyna</name>
    <name type="common">Oomycete</name>
    <name type="synonym">Protoachlya hypogyna</name>
    <dbReference type="NCBI Taxonomy" id="1202772"/>
    <lineage>
        <taxon>Eukaryota</taxon>
        <taxon>Sar</taxon>
        <taxon>Stramenopiles</taxon>
        <taxon>Oomycota</taxon>
        <taxon>Saprolegniomycetes</taxon>
        <taxon>Saprolegniales</taxon>
        <taxon>Achlyaceae</taxon>
        <taxon>Achlya</taxon>
    </lineage>
</organism>
<protein>
    <recommendedName>
        <fullName evidence="3">Bzip transcription factor</fullName>
    </recommendedName>
</protein>
<evidence type="ECO:0008006" key="3">
    <source>
        <dbReference type="Google" id="ProtNLM"/>
    </source>
</evidence>
<dbReference type="OrthoDB" id="73270at2759"/>
<evidence type="ECO:0000313" key="2">
    <source>
        <dbReference type="Proteomes" id="UP000243579"/>
    </source>
</evidence>
<keyword evidence="2" id="KW-1185">Reference proteome</keyword>
<proteinExistence type="predicted"/>
<comment type="caution">
    <text evidence="1">The sequence shown here is derived from an EMBL/GenBank/DDBJ whole genome shotgun (WGS) entry which is preliminary data.</text>
</comment>
<dbReference type="AlphaFoldDB" id="A0A1V9ZB27"/>
<accession>A0A1V9ZB27</accession>
<gene>
    <name evidence="1" type="ORF">ACHHYP_00231</name>
</gene>
<dbReference type="EMBL" id="JNBR01000333">
    <property type="protein sequence ID" value="OQR95188.1"/>
    <property type="molecule type" value="Genomic_DNA"/>
</dbReference>
<dbReference type="Proteomes" id="UP000243579">
    <property type="component" value="Unassembled WGS sequence"/>
</dbReference>
<evidence type="ECO:0000313" key="1">
    <source>
        <dbReference type="EMBL" id="OQR95188.1"/>
    </source>
</evidence>
<sequence length="243" mass="27376">MHHFSLNLMEDCLSRQERSRSSQRRYRAKVADKVKALEDSVRQLTLDNLRLEGRHRMIRSTTAVPRPIDSFCCLLLAREYFSVARFGIVPGTTIVTEALARLVDPDVKVQNICGRNAFFQHWRRYSTYFGALEMHCEAMTGVPLDTGHVVHCSGFINLRLTSVSIVRIFPHLLGDKPLVQRLVGQDIRAPFVFSLEFTEDGTRIAAFRGDVGFTVAIMELLRSSSDASTVMAGARIESSLLQS</sequence>
<reference evidence="1 2" key="1">
    <citation type="journal article" date="2014" name="Genome Biol. Evol.">
        <title>The secreted proteins of Achlya hypogyna and Thraustotheca clavata identify the ancestral oomycete secretome and reveal gene acquisitions by horizontal gene transfer.</title>
        <authorList>
            <person name="Misner I."/>
            <person name="Blouin N."/>
            <person name="Leonard G."/>
            <person name="Richards T.A."/>
            <person name="Lane C.E."/>
        </authorList>
    </citation>
    <scope>NUCLEOTIDE SEQUENCE [LARGE SCALE GENOMIC DNA]</scope>
    <source>
        <strain evidence="1 2">ATCC 48635</strain>
    </source>
</reference>